<sequence length="701" mass="75103">MVTCQCGANQYEKRGFVINALSVVLDKGAQCDKCVVPAHAAARLLAKAPGAFEEGSRGDGVDTQPFGDRPMGCSIQGGPAPSLPHTVDSKGEGTAWDAADFGFGMRKTFKLPHDYRAKQVEDALGGQTVMVSGAVVMQSEVISGWGWVVERGTSSWYWVGVGAGRQEQLGINLGSLVNVLDSFNDVLKEAIKKKKLLIQQRDELFTKICSCSCGFCDCYALERVREMLNLDEVGICAGSIVQKSNGGYGLPSLKTASYSPLPQIPACPFASAAGAPLSLAEALSSSQSASSPAPLSLATSLSVNEVASGYGSVQQVFSITLRKADDTELGLNVRPVEKALLVEGILPDGAVEAFNRQCASSASRVVCVGDRITSVNSVANDPEKMLEESKSKQLLKLTLSRGDGPLPEVQAKMSGLRAAATEFVPKTSSQAGETSSEEVDFLSYAAKEAQLGRGTSGLVESVPCTYSKTYAYPATVVQEDSGGVAQMESRCDNAGEDYVNNQCEATCIINSNSQGYDYNKWDAVKACPYPAGATEFPIVTNQEQCMQLYDNFTALGEAVDITWNGEVYRTGIGHGALIGVRGNCLTIRYNGKNAVIFQVDIRSWSLEITQKTYLYLTDNENPGGFCWIPEVEIVNCLDIPGMPSSPDEGILYSAQSGDAEGRRSKVLCEMWGSTSTEPEGQSRILRKVYGVHMFNQCRFAL</sequence>
<dbReference type="Proteomes" id="UP000186817">
    <property type="component" value="Unassembled WGS sequence"/>
</dbReference>
<name>A0A1Q9F0Z3_SYMMI</name>
<evidence type="ECO:0000313" key="3">
    <source>
        <dbReference type="Proteomes" id="UP000186817"/>
    </source>
</evidence>
<dbReference type="PROSITE" id="PS50106">
    <property type="entry name" value="PDZ"/>
    <property type="match status" value="1"/>
</dbReference>
<reference evidence="2 3" key="1">
    <citation type="submission" date="2016-02" db="EMBL/GenBank/DDBJ databases">
        <title>Genome analysis of coral dinoflagellate symbionts highlights evolutionary adaptations to a symbiotic lifestyle.</title>
        <authorList>
            <person name="Aranda M."/>
            <person name="Li Y."/>
            <person name="Liew Y.J."/>
            <person name="Baumgarten S."/>
            <person name="Simakov O."/>
            <person name="Wilson M."/>
            <person name="Piel J."/>
            <person name="Ashoor H."/>
            <person name="Bougouffa S."/>
            <person name="Bajic V.B."/>
            <person name="Ryu T."/>
            <person name="Ravasi T."/>
            <person name="Bayer T."/>
            <person name="Micklem G."/>
            <person name="Kim H."/>
            <person name="Bhak J."/>
            <person name="Lajeunesse T.C."/>
            <person name="Voolstra C.R."/>
        </authorList>
    </citation>
    <scope>NUCLEOTIDE SEQUENCE [LARGE SCALE GENOMIC DNA]</scope>
    <source>
        <strain evidence="2 3">CCMP2467</strain>
    </source>
</reference>
<proteinExistence type="predicted"/>
<dbReference type="SUPFAM" id="SSF50156">
    <property type="entry name" value="PDZ domain-like"/>
    <property type="match status" value="1"/>
</dbReference>
<evidence type="ECO:0000259" key="1">
    <source>
        <dbReference type="PROSITE" id="PS50106"/>
    </source>
</evidence>
<dbReference type="AlphaFoldDB" id="A0A1Q9F0Z3"/>
<evidence type="ECO:0000313" key="2">
    <source>
        <dbReference type="EMBL" id="OLQ13345.1"/>
    </source>
</evidence>
<dbReference type="InterPro" id="IPR036034">
    <property type="entry name" value="PDZ_sf"/>
</dbReference>
<keyword evidence="3" id="KW-1185">Reference proteome</keyword>
<feature type="domain" description="PDZ" evidence="1">
    <location>
        <begin position="318"/>
        <end position="403"/>
    </location>
</feature>
<dbReference type="EMBL" id="LSRX01000029">
    <property type="protein sequence ID" value="OLQ13345.1"/>
    <property type="molecule type" value="Genomic_DNA"/>
</dbReference>
<dbReference type="OrthoDB" id="415403at2759"/>
<organism evidence="2 3">
    <name type="scientific">Symbiodinium microadriaticum</name>
    <name type="common">Dinoflagellate</name>
    <name type="synonym">Zooxanthella microadriatica</name>
    <dbReference type="NCBI Taxonomy" id="2951"/>
    <lineage>
        <taxon>Eukaryota</taxon>
        <taxon>Sar</taxon>
        <taxon>Alveolata</taxon>
        <taxon>Dinophyceae</taxon>
        <taxon>Suessiales</taxon>
        <taxon>Symbiodiniaceae</taxon>
        <taxon>Symbiodinium</taxon>
    </lineage>
</organism>
<comment type="caution">
    <text evidence="2">The sequence shown here is derived from an EMBL/GenBank/DDBJ whole genome shotgun (WGS) entry which is preliminary data.</text>
</comment>
<dbReference type="InterPro" id="IPR001478">
    <property type="entry name" value="PDZ"/>
</dbReference>
<protein>
    <recommendedName>
        <fullName evidence="1">PDZ domain-containing protein</fullName>
    </recommendedName>
</protein>
<gene>
    <name evidence="2" type="ORF">AK812_SmicGene2639</name>
</gene>
<accession>A0A1Q9F0Z3</accession>